<dbReference type="RefSeq" id="WP_155600860.1">
    <property type="nucleotide sequence ID" value="NZ_RCNR01000045.1"/>
</dbReference>
<dbReference type="AlphaFoldDB" id="A0A7X3D3G9"/>
<dbReference type="EMBL" id="RCNR01000045">
    <property type="protein sequence ID" value="MUH37608.1"/>
    <property type="molecule type" value="Genomic_DNA"/>
</dbReference>
<dbReference type="Gene3D" id="3.40.30.10">
    <property type="entry name" value="Glutaredoxin"/>
    <property type="match status" value="1"/>
</dbReference>
<protein>
    <recommendedName>
        <fullName evidence="3">Protein SCO1/2</fullName>
    </recommendedName>
</protein>
<comment type="caution">
    <text evidence="1">The sequence shown here is derived from an EMBL/GenBank/DDBJ whole genome shotgun (WGS) entry which is preliminary data.</text>
</comment>
<name>A0A7X3D3G9_9FLAO</name>
<proteinExistence type="predicted"/>
<gene>
    <name evidence="1" type="ORF">D9O36_17300</name>
</gene>
<evidence type="ECO:0000313" key="2">
    <source>
        <dbReference type="Proteomes" id="UP000540519"/>
    </source>
</evidence>
<dbReference type="OrthoDB" id="1437325at2"/>
<organism evidence="1 2">
    <name type="scientific">Zobellia amurskyensis</name>
    <dbReference type="NCBI Taxonomy" id="248905"/>
    <lineage>
        <taxon>Bacteria</taxon>
        <taxon>Pseudomonadati</taxon>
        <taxon>Bacteroidota</taxon>
        <taxon>Flavobacteriia</taxon>
        <taxon>Flavobacteriales</taxon>
        <taxon>Flavobacteriaceae</taxon>
        <taxon>Zobellia</taxon>
    </lineage>
</organism>
<evidence type="ECO:0008006" key="3">
    <source>
        <dbReference type="Google" id="ProtNLM"/>
    </source>
</evidence>
<evidence type="ECO:0000313" key="1">
    <source>
        <dbReference type="EMBL" id="MUH37608.1"/>
    </source>
</evidence>
<keyword evidence="2" id="KW-1185">Reference proteome</keyword>
<accession>A0A7X3D3G9</accession>
<sequence length="212" mass="24095">MQVKKYLVLVVLFILPIVAYLFFASGVTNFGKLSVLSKGVSDVVHMDGDASFKDNITVVGFLGNHPDNKNGNAFNLNQKIYKRFYQFKDFQFVMVMPKGTEEKAANLKKELGLLVDMKKWNFVFGDEQQIRDFFGSLDTDLQLESDLSTPYAFIIDKELNLRGRTEDGEEATLYGFDATSVSELNNKMVDDVKIILAEYRMALKKNSANRQK</sequence>
<dbReference type="Proteomes" id="UP000540519">
    <property type="component" value="Unassembled WGS sequence"/>
</dbReference>
<reference evidence="1 2" key="1">
    <citation type="journal article" date="2019" name="Mar. Drugs">
        <title>Comparative Genomics and CAZyme Genome Repertoires of Marine Zobellia amurskyensis KMM 3526(T) and Zobellia laminariae KMM 3676(T).</title>
        <authorList>
            <person name="Chernysheva N."/>
            <person name="Bystritskaya E."/>
            <person name="Stenkova A."/>
            <person name="Golovkin I."/>
            <person name="Nedashkovskaya O."/>
            <person name="Isaeva M."/>
        </authorList>
    </citation>
    <scope>NUCLEOTIDE SEQUENCE [LARGE SCALE GENOMIC DNA]</scope>
    <source>
        <strain evidence="1 2">KMM 3526</strain>
    </source>
</reference>